<dbReference type="RefSeq" id="WP_142014125.1">
    <property type="nucleotide sequence ID" value="NZ_VFPD01000001.1"/>
</dbReference>
<dbReference type="InterPro" id="IPR029057">
    <property type="entry name" value="PRTase-like"/>
</dbReference>
<name>A0A543EG31_9FLAO</name>
<dbReference type="CDD" id="cd06223">
    <property type="entry name" value="PRTases_typeI"/>
    <property type="match status" value="1"/>
</dbReference>
<organism evidence="2 3">
    <name type="scientific">Chryseobacterium aquifrigidense</name>
    <dbReference type="NCBI Taxonomy" id="558021"/>
    <lineage>
        <taxon>Bacteria</taxon>
        <taxon>Pseudomonadati</taxon>
        <taxon>Bacteroidota</taxon>
        <taxon>Flavobacteriia</taxon>
        <taxon>Flavobacteriales</taxon>
        <taxon>Weeksellaceae</taxon>
        <taxon>Chryseobacterium group</taxon>
        <taxon>Chryseobacterium</taxon>
    </lineage>
</organism>
<gene>
    <name evidence="2" type="ORF">FB551_0197</name>
</gene>
<reference evidence="2 3" key="1">
    <citation type="submission" date="2019-06" db="EMBL/GenBank/DDBJ databases">
        <title>Sorghum-associated microbial communities from plants grown in Nebraska, USA.</title>
        <authorList>
            <person name="Schachtman D."/>
        </authorList>
    </citation>
    <scope>NUCLEOTIDE SEQUENCE [LARGE SCALE GENOMIC DNA]</scope>
    <source>
        <strain evidence="2 3">110</strain>
    </source>
</reference>
<evidence type="ECO:0000259" key="1">
    <source>
        <dbReference type="Pfam" id="PF24390"/>
    </source>
</evidence>
<protein>
    <recommendedName>
        <fullName evidence="1">PRTase-CE domain-containing protein</fullName>
    </recommendedName>
</protein>
<evidence type="ECO:0000313" key="3">
    <source>
        <dbReference type="Proteomes" id="UP000316437"/>
    </source>
</evidence>
<dbReference type="SUPFAM" id="SSF53271">
    <property type="entry name" value="PRTase-like"/>
    <property type="match status" value="1"/>
</dbReference>
<dbReference type="Pfam" id="PF24390">
    <property type="entry name" value="PRTase-CE"/>
    <property type="match status" value="1"/>
</dbReference>
<sequence>MAKRNVSVSEYTRAENIFKNKGWEIKNNNGEISQYNNFISRLSILPKESKSLFFDLTERFENISLNEIIGIFKESYKKIDKDLIDNSRKIYFLPLICPIIKFENNYKIKIINKFLNWVGLNHKKEIERPVQKSCDFILSLIKIEYRDMHGNNKFLFPSSYLKFKEQYNRDKDLVLLIDDFLGTGDTADEVLNFYIKEGNLNPLKVKIITLISQEEGIKRISNKFGIDTLANTVKKRALTDFYTQNEDLEIKKKLLLQMSKSISIKQDFLGYKNSEALVCILNKSPNNTLPIFWYENKTHPAPFPRRKVFYNK</sequence>
<feature type="domain" description="PRTase-CE" evidence="1">
    <location>
        <begin position="164"/>
        <end position="303"/>
    </location>
</feature>
<dbReference type="Proteomes" id="UP000316437">
    <property type="component" value="Unassembled WGS sequence"/>
</dbReference>
<keyword evidence="3" id="KW-1185">Reference proteome</keyword>
<accession>A0A543EG31</accession>
<dbReference type="InterPro" id="IPR056920">
    <property type="entry name" value="PRTase-CE"/>
</dbReference>
<dbReference type="AlphaFoldDB" id="A0A543EG31"/>
<dbReference type="Gene3D" id="3.40.50.2020">
    <property type="match status" value="1"/>
</dbReference>
<comment type="caution">
    <text evidence="2">The sequence shown here is derived from an EMBL/GenBank/DDBJ whole genome shotgun (WGS) entry which is preliminary data.</text>
</comment>
<dbReference type="EMBL" id="VFPD01000001">
    <property type="protein sequence ID" value="TQM20526.1"/>
    <property type="molecule type" value="Genomic_DNA"/>
</dbReference>
<evidence type="ECO:0000313" key="2">
    <source>
        <dbReference type="EMBL" id="TQM20526.1"/>
    </source>
</evidence>
<proteinExistence type="predicted"/>
<dbReference type="InterPro" id="IPR000836">
    <property type="entry name" value="PRTase_dom"/>
</dbReference>